<dbReference type="AlphaFoldDB" id="A0A4Y2A829"/>
<reference evidence="3 4" key="1">
    <citation type="journal article" date="2019" name="Sci. Rep.">
        <title>Orb-weaving spider Araneus ventricosus genome elucidates the spidroin gene catalogue.</title>
        <authorList>
            <person name="Kono N."/>
            <person name="Nakamura H."/>
            <person name="Ohtoshi R."/>
            <person name="Moran D.A.P."/>
            <person name="Shinohara A."/>
            <person name="Yoshida Y."/>
            <person name="Fujiwara M."/>
            <person name="Mori M."/>
            <person name="Tomita M."/>
            <person name="Arakawa K."/>
        </authorList>
    </citation>
    <scope>NUCLEOTIDE SEQUENCE [LARGE SCALE GENOMIC DNA]</scope>
</reference>
<feature type="coiled-coil region" evidence="1">
    <location>
        <begin position="73"/>
        <end position="100"/>
    </location>
</feature>
<dbReference type="EMBL" id="BGPR01000009">
    <property type="protein sequence ID" value="GBL75933.1"/>
    <property type="molecule type" value="Genomic_DNA"/>
</dbReference>
<dbReference type="Gene3D" id="3.30.420.10">
    <property type="entry name" value="Ribonuclease H-like superfamily/Ribonuclease H"/>
    <property type="match status" value="1"/>
</dbReference>
<organism evidence="3 4">
    <name type="scientific">Araneus ventricosus</name>
    <name type="common">Orbweaver spider</name>
    <name type="synonym">Epeira ventricosa</name>
    <dbReference type="NCBI Taxonomy" id="182803"/>
    <lineage>
        <taxon>Eukaryota</taxon>
        <taxon>Metazoa</taxon>
        <taxon>Ecdysozoa</taxon>
        <taxon>Arthropoda</taxon>
        <taxon>Chelicerata</taxon>
        <taxon>Arachnida</taxon>
        <taxon>Araneae</taxon>
        <taxon>Araneomorphae</taxon>
        <taxon>Entelegynae</taxon>
        <taxon>Araneoidea</taxon>
        <taxon>Araneidae</taxon>
        <taxon>Araneus</taxon>
    </lineage>
</organism>
<comment type="caution">
    <text evidence="3">The sequence shown here is derived from an EMBL/GenBank/DDBJ whole genome shotgun (WGS) entry which is preliminary data.</text>
</comment>
<keyword evidence="4" id="KW-1185">Reference proteome</keyword>
<name>A0A4Y2A829_ARAVE</name>
<keyword evidence="1" id="KW-0175">Coiled coil</keyword>
<evidence type="ECO:0000256" key="1">
    <source>
        <dbReference type="SAM" id="Coils"/>
    </source>
</evidence>
<gene>
    <name evidence="3" type="ORF">AVEN_234264_1</name>
</gene>
<protein>
    <submittedName>
        <fullName evidence="3">Uncharacterized protein</fullName>
    </submittedName>
</protein>
<dbReference type="GO" id="GO:0003676">
    <property type="term" value="F:nucleic acid binding"/>
    <property type="evidence" value="ECO:0007669"/>
    <property type="project" value="InterPro"/>
</dbReference>
<evidence type="ECO:0000256" key="2">
    <source>
        <dbReference type="SAM" id="MobiDB-lite"/>
    </source>
</evidence>
<feature type="region of interest" description="Disordered" evidence="2">
    <location>
        <begin position="124"/>
        <end position="147"/>
    </location>
</feature>
<dbReference type="Proteomes" id="UP000499080">
    <property type="component" value="Unassembled WGS sequence"/>
</dbReference>
<evidence type="ECO:0000313" key="4">
    <source>
        <dbReference type="Proteomes" id="UP000499080"/>
    </source>
</evidence>
<proteinExistence type="predicted"/>
<accession>A0A4Y2A829</accession>
<feature type="compositionally biased region" description="Basic and acidic residues" evidence="2">
    <location>
        <begin position="137"/>
        <end position="147"/>
    </location>
</feature>
<evidence type="ECO:0000313" key="3">
    <source>
        <dbReference type="EMBL" id="GBL75933.1"/>
    </source>
</evidence>
<dbReference type="InterPro" id="IPR036397">
    <property type="entry name" value="RNaseH_sf"/>
</dbReference>
<sequence>MRRILIPVLFKLSHDDPMKWFRYVSNVQRVINNSTFRSTKCTPLELMMGTKMKNKEDVKINEVLHEEYLNHLMQECDDMRNDAKQNILKLQEENRRLYKKKRKRTTLYKLNDLVAIQRNVKEVECHDGPNKPSTAAEHMKPWSKDLC</sequence>